<keyword evidence="2" id="KW-1185">Reference proteome</keyword>
<name>A0ABQ0RM39_GLUNI</name>
<dbReference type="InterPro" id="IPR046561">
    <property type="entry name" value="DUF6716"/>
</dbReference>
<evidence type="ECO:0000313" key="1">
    <source>
        <dbReference type="EMBL" id="GEC12889.1"/>
    </source>
</evidence>
<proteinExistence type="predicted"/>
<dbReference type="Proteomes" id="UP000316242">
    <property type="component" value="Unassembled WGS sequence"/>
</dbReference>
<sequence>MKQLMKPSILAIADSDSYLKLATSFLTRLGPAWDRNVYLARTPVMPTAEQIAAAFEGTDLDADALQVISVSQLEADTVDEDIVFASATGPVVAEIYSRILRTEPVDGRCTALISALPGVAFPATQKGWNYRRAGDAFICHSHAEARDFSFMIEGKEGHQPTIMVSKLPFLRSAGFPPEQKQVVERLVFAPQAKVPAQEHERESILLALEQASRMNPELEVLIKLRAKAGEPQTHLEAFPYDSLFEKLQAEQRIGADSRLRFDTGSMSEALTDGSALVTVSSTAALESLDRGLPTLILSDFGVSAQMINTVFVASGVIGTLDDVIGLSFGEPTKAWLRENYFHRVDHSFAQSLEILAHRARAGKLLTDPEVLAHIRRQPLRHRLRTTLPAPLVRVLVKLRHHYRHSRKNGANSLS</sequence>
<dbReference type="Pfam" id="PF20471">
    <property type="entry name" value="DUF6716"/>
    <property type="match status" value="1"/>
</dbReference>
<evidence type="ECO:0008006" key="3">
    <source>
        <dbReference type="Google" id="ProtNLM"/>
    </source>
</evidence>
<gene>
    <name evidence="1" type="ORF">ANI01nite_20920</name>
</gene>
<protein>
    <recommendedName>
        <fullName evidence="3">Lipid-A-disaccharide synthase</fullName>
    </recommendedName>
</protein>
<organism evidence="1 2">
    <name type="scientific">Glutamicibacter nicotianae</name>
    <name type="common">Arthrobacter nicotianae</name>
    <dbReference type="NCBI Taxonomy" id="37929"/>
    <lineage>
        <taxon>Bacteria</taxon>
        <taxon>Bacillati</taxon>
        <taxon>Actinomycetota</taxon>
        <taxon>Actinomycetes</taxon>
        <taxon>Micrococcales</taxon>
        <taxon>Micrococcaceae</taxon>
        <taxon>Glutamicibacter</taxon>
    </lineage>
</organism>
<evidence type="ECO:0000313" key="2">
    <source>
        <dbReference type="Proteomes" id="UP000316242"/>
    </source>
</evidence>
<comment type="caution">
    <text evidence="1">The sequence shown here is derived from an EMBL/GenBank/DDBJ whole genome shotgun (WGS) entry which is preliminary data.</text>
</comment>
<reference evidence="1 2" key="1">
    <citation type="submission" date="2019-06" db="EMBL/GenBank/DDBJ databases">
        <title>Whole genome shotgun sequence of Glutamicibacter nicotianae NBRC 14234.</title>
        <authorList>
            <person name="Hosoyama A."/>
            <person name="Uohara A."/>
            <person name="Ohji S."/>
            <person name="Ichikawa N."/>
        </authorList>
    </citation>
    <scope>NUCLEOTIDE SEQUENCE [LARGE SCALE GENOMIC DNA]</scope>
    <source>
        <strain evidence="1 2">NBRC 14234</strain>
    </source>
</reference>
<dbReference type="EMBL" id="BJNE01000008">
    <property type="protein sequence ID" value="GEC12889.1"/>
    <property type="molecule type" value="Genomic_DNA"/>
</dbReference>
<accession>A0ABQ0RM39</accession>